<proteinExistence type="predicted"/>
<dbReference type="Pfam" id="PF13450">
    <property type="entry name" value="NAD_binding_8"/>
    <property type="match status" value="1"/>
</dbReference>
<accession>A0AAI8RAD9</accession>
<name>A0AAI8RAD9_ENTMU</name>
<dbReference type="SUPFAM" id="SSF51905">
    <property type="entry name" value="FAD/NAD(P)-binding domain"/>
    <property type="match status" value="1"/>
</dbReference>
<dbReference type="Proteomes" id="UP000509460">
    <property type="component" value="Chromosome"/>
</dbReference>
<dbReference type="EMBL" id="AP019810">
    <property type="protein sequence ID" value="BBM15326.1"/>
    <property type="molecule type" value="Genomic_DNA"/>
</dbReference>
<protein>
    <submittedName>
        <fullName evidence="2">Phytoene desaturase</fullName>
    </submittedName>
</protein>
<dbReference type="InterPro" id="IPR036188">
    <property type="entry name" value="FAD/NAD-bd_sf"/>
</dbReference>
<dbReference type="PANTHER" id="PTHR43734">
    <property type="entry name" value="PHYTOENE DESATURASE"/>
    <property type="match status" value="1"/>
</dbReference>
<dbReference type="PANTHER" id="PTHR43734:SF7">
    <property type="entry name" value="4,4'-DIAPONEUROSPORENE OXYGENASE"/>
    <property type="match status" value="1"/>
</dbReference>
<keyword evidence="1" id="KW-0560">Oxidoreductase</keyword>
<sequence length="43" mass="4403">MKNKQKSVIVLGGGLGGLSAAVSLAQEGFDVSLYEKNDHLGGN</sequence>
<dbReference type="GO" id="GO:0016491">
    <property type="term" value="F:oxidoreductase activity"/>
    <property type="evidence" value="ECO:0007669"/>
    <property type="project" value="UniProtKB-KW"/>
</dbReference>
<gene>
    <name evidence="2" type="ORF">EM151A_2139</name>
</gene>
<organism evidence="2 3">
    <name type="scientific">Enterococcus mundtii</name>
    <dbReference type="NCBI Taxonomy" id="53346"/>
    <lineage>
        <taxon>Bacteria</taxon>
        <taxon>Bacillati</taxon>
        <taxon>Bacillota</taxon>
        <taxon>Bacilli</taxon>
        <taxon>Lactobacillales</taxon>
        <taxon>Enterococcaceae</taxon>
        <taxon>Enterococcus</taxon>
    </lineage>
</organism>
<dbReference type="PRINTS" id="PR00411">
    <property type="entry name" value="PNDRDTASEI"/>
</dbReference>
<reference evidence="2 3" key="1">
    <citation type="submission" date="2019-07" db="EMBL/GenBank/DDBJ databases">
        <title>antibiotic susceptibility of plant-derived lactic acid bacteria.</title>
        <authorList>
            <person name="Sugiyama M."/>
            <person name="Noda M."/>
        </authorList>
    </citation>
    <scope>NUCLEOTIDE SEQUENCE [LARGE SCALE GENOMIC DNA]</scope>
    <source>
        <strain evidence="2 3">15-1A</strain>
    </source>
</reference>
<evidence type="ECO:0000313" key="3">
    <source>
        <dbReference type="Proteomes" id="UP000509460"/>
    </source>
</evidence>
<evidence type="ECO:0000313" key="2">
    <source>
        <dbReference type="EMBL" id="BBM15326.1"/>
    </source>
</evidence>
<dbReference type="AlphaFoldDB" id="A0AAI8RAD9"/>
<dbReference type="Gene3D" id="3.40.50.720">
    <property type="entry name" value="NAD(P)-binding Rossmann-like Domain"/>
    <property type="match status" value="1"/>
</dbReference>
<evidence type="ECO:0000256" key="1">
    <source>
        <dbReference type="ARBA" id="ARBA00023002"/>
    </source>
</evidence>